<name>A0ABC9VH43_9BACL</name>
<feature type="active site" description="Proton acceptor" evidence="10 12">
    <location>
        <position position="34"/>
    </location>
</feature>
<dbReference type="EMBL" id="AOTZ01000003">
    <property type="protein sequence ID" value="EZP77994.1"/>
    <property type="molecule type" value="Genomic_DNA"/>
</dbReference>
<keyword evidence="13" id="KW-0170">Cobalt</keyword>
<keyword evidence="10 11" id="KW-0119">Carbohydrate metabolism</keyword>
<dbReference type="PANTHER" id="PTHR11749">
    <property type="entry name" value="RIBULOSE-5-PHOSPHATE-3-EPIMERASE"/>
    <property type="match status" value="1"/>
</dbReference>
<feature type="active site" description="Proton donor" evidence="10 12">
    <location>
        <position position="174"/>
    </location>
</feature>
<comment type="cofactor">
    <cofactor evidence="4">
        <name>Zn(2+)</name>
        <dbReference type="ChEBI" id="CHEBI:29105"/>
    </cofactor>
</comment>
<dbReference type="AlphaFoldDB" id="A0ABC9VH43"/>
<feature type="binding site" evidence="14">
    <location>
        <position position="176"/>
    </location>
    <ligand>
        <name>substrate</name>
    </ligand>
</feature>
<comment type="function">
    <text evidence="10">Catalyzes the reversible epimerization of D-ribulose 5-phosphate to D-xylulose 5-phosphate.</text>
</comment>
<reference evidence="15 16" key="1">
    <citation type="journal article" date="2014" name="Appl. Microbiol. Biotechnol.">
        <title>Transformable facultative thermophile Geobacillus stearothermophilus NUB3621 as a host strain for metabolic engineering.</title>
        <authorList>
            <person name="Blanchard K."/>
            <person name="Robic S."/>
            <person name="Matsumura I."/>
        </authorList>
    </citation>
    <scope>NUCLEOTIDE SEQUENCE [LARGE SCALE GENOMIC DNA]</scope>
    <source>
        <strain evidence="15 16">NUB3621</strain>
    </source>
</reference>
<dbReference type="NCBIfam" id="NF004076">
    <property type="entry name" value="PRK05581.1-4"/>
    <property type="match status" value="1"/>
</dbReference>
<feature type="binding site" evidence="10 14">
    <location>
        <begin position="196"/>
        <end position="197"/>
    </location>
    <ligand>
        <name>substrate</name>
    </ligand>
</feature>
<evidence type="ECO:0000256" key="9">
    <source>
        <dbReference type="ARBA" id="ARBA00023235"/>
    </source>
</evidence>
<comment type="caution">
    <text evidence="15">The sequence shown here is derived from an EMBL/GenBank/DDBJ whole genome shotgun (WGS) entry which is preliminary data.</text>
</comment>
<dbReference type="PIRSF" id="PIRSF001461">
    <property type="entry name" value="RPE"/>
    <property type="match status" value="1"/>
</dbReference>
<evidence type="ECO:0000256" key="7">
    <source>
        <dbReference type="ARBA" id="ARBA00013188"/>
    </source>
</evidence>
<dbReference type="GO" id="GO:0019323">
    <property type="term" value="P:pentose catabolic process"/>
    <property type="evidence" value="ECO:0007669"/>
    <property type="project" value="UniProtKB-UniRule"/>
</dbReference>
<keyword evidence="13" id="KW-0862">Zinc</keyword>
<dbReference type="EC" id="5.1.3.1" evidence="7 10"/>
<evidence type="ECO:0000256" key="2">
    <source>
        <dbReference type="ARBA" id="ARBA00001936"/>
    </source>
</evidence>
<evidence type="ECO:0000256" key="5">
    <source>
        <dbReference type="ARBA" id="ARBA00001954"/>
    </source>
</evidence>
<dbReference type="NCBIfam" id="TIGR01163">
    <property type="entry name" value="rpe"/>
    <property type="match status" value="1"/>
</dbReference>
<dbReference type="InterPro" id="IPR013785">
    <property type="entry name" value="Aldolase_TIM"/>
</dbReference>
<evidence type="ECO:0000313" key="15">
    <source>
        <dbReference type="EMBL" id="EZP77994.1"/>
    </source>
</evidence>
<keyword evidence="8 10" id="KW-0479">Metal-binding</keyword>
<evidence type="ECO:0000256" key="3">
    <source>
        <dbReference type="ARBA" id="ARBA00001941"/>
    </source>
</evidence>
<feature type="binding site" evidence="10 14">
    <location>
        <position position="7"/>
    </location>
    <ligand>
        <name>substrate</name>
    </ligand>
</feature>
<comment type="cofactor">
    <cofactor evidence="5">
        <name>Fe(2+)</name>
        <dbReference type="ChEBI" id="CHEBI:29033"/>
    </cofactor>
</comment>
<evidence type="ECO:0000256" key="4">
    <source>
        <dbReference type="ARBA" id="ARBA00001947"/>
    </source>
</evidence>
<dbReference type="SUPFAM" id="SSF51366">
    <property type="entry name" value="Ribulose-phoshate binding barrel"/>
    <property type="match status" value="1"/>
</dbReference>
<feature type="binding site" evidence="10 14">
    <location>
        <position position="65"/>
    </location>
    <ligand>
        <name>substrate</name>
    </ligand>
</feature>
<protein>
    <recommendedName>
        <fullName evidence="7 10">Ribulose-phosphate 3-epimerase</fullName>
        <ecNumber evidence="7 10">5.1.3.1</ecNumber>
    </recommendedName>
</protein>
<evidence type="ECO:0000256" key="11">
    <source>
        <dbReference type="PIRNR" id="PIRNR001461"/>
    </source>
</evidence>
<feature type="binding site" evidence="10 13">
    <location>
        <position position="34"/>
    </location>
    <ligand>
        <name>a divalent metal cation</name>
        <dbReference type="ChEBI" id="CHEBI:60240"/>
    </ligand>
</feature>
<dbReference type="GO" id="GO:0046872">
    <property type="term" value="F:metal ion binding"/>
    <property type="evidence" value="ECO:0007669"/>
    <property type="project" value="UniProtKB-UniRule"/>
</dbReference>
<dbReference type="FunFam" id="3.20.20.70:FF:000004">
    <property type="entry name" value="Ribulose-phosphate 3-epimerase"/>
    <property type="match status" value="1"/>
</dbReference>
<proteinExistence type="inferred from homology"/>
<dbReference type="HAMAP" id="MF_02227">
    <property type="entry name" value="RPE"/>
    <property type="match status" value="1"/>
</dbReference>
<dbReference type="GO" id="GO:0005737">
    <property type="term" value="C:cytoplasm"/>
    <property type="evidence" value="ECO:0007669"/>
    <property type="project" value="UniProtKB-ARBA"/>
</dbReference>
<feature type="binding site" evidence="10 13">
    <location>
        <position position="174"/>
    </location>
    <ligand>
        <name>a divalent metal cation</name>
        <dbReference type="ChEBI" id="CHEBI:60240"/>
    </ligand>
</feature>
<dbReference type="PROSITE" id="PS01085">
    <property type="entry name" value="RIBUL_P_3_EPIMER_1"/>
    <property type="match status" value="1"/>
</dbReference>
<evidence type="ECO:0000256" key="14">
    <source>
        <dbReference type="PIRSR" id="PIRSR001461-3"/>
    </source>
</evidence>
<sequence>MIKIAPSILSANFASLGEEIRDVEQGGADYIHVDVMDGHFVPNITIGPLIVEAIRPVTNLPLDVHLMIEQPDRYIPAFAKAGADYLSVHVEACPHLHRTIHLIKEHGVKAGVVLNPHTPVEMIQHIIEDVDLVLLMTVNPGFGGQKFIPSVLPKIRQVAQYVKERNLSVEIEVDGGINAETARLCVEAGANVLVAGSAIYNEQDRAAAIRALRGPHKAEG</sequence>
<dbReference type="Pfam" id="PF00834">
    <property type="entry name" value="Ribul_P_3_epim"/>
    <property type="match status" value="1"/>
</dbReference>
<dbReference type="InterPro" id="IPR011060">
    <property type="entry name" value="RibuloseP-bd_barrel"/>
</dbReference>
<comment type="catalytic activity">
    <reaction evidence="1 10 11">
        <text>D-ribulose 5-phosphate = D-xylulose 5-phosphate</text>
        <dbReference type="Rhea" id="RHEA:13677"/>
        <dbReference type="ChEBI" id="CHEBI:57737"/>
        <dbReference type="ChEBI" id="CHEBI:58121"/>
        <dbReference type="EC" id="5.1.3.1"/>
    </reaction>
</comment>
<evidence type="ECO:0000313" key="16">
    <source>
        <dbReference type="Proteomes" id="UP000023566"/>
    </source>
</evidence>
<dbReference type="InterPro" id="IPR000056">
    <property type="entry name" value="Ribul_P_3_epim-like"/>
</dbReference>
<gene>
    <name evidence="10" type="primary">rpe</name>
    <name evidence="15" type="ORF">H839_04629</name>
</gene>
<feature type="binding site" evidence="10">
    <location>
        <begin position="174"/>
        <end position="176"/>
    </location>
    <ligand>
        <name>substrate</name>
    </ligand>
</feature>
<comment type="pathway">
    <text evidence="10">Carbohydrate degradation.</text>
</comment>
<evidence type="ECO:0000256" key="10">
    <source>
        <dbReference type="HAMAP-Rule" id="MF_02227"/>
    </source>
</evidence>
<dbReference type="Proteomes" id="UP000023566">
    <property type="component" value="Chromosome"/>
</dbReference>
<comment type="cofactor">
    <cofactor evidence="2">
        <name>Mn(2+)</name>
        <dbReference type="ChEBI" id="CHEBI:29035"/>
    </cofactor>
</comment>
<keyword evidence="13" id="KW-0464">Manganese</keyword>
<feature type="binding site" evidence="10 13">
    <location>
        <position position="32"/>
    </location>
    <ligand>
        <name>a divalent metal cation</name>
        <dbReference type="ChEBI" id="CHEBI:60240"/>
    </ligand>
</feature>
<organism evidence="15 16">
    <name type="scientific">Parageobacillus genomosp. 1</name>
    <dbReference type="NCBI Taxonomy" id="1295642"/>
    <lineage>
        <taxon>Bacteria</taxon>
        <taxon>Bacillati</taxon>
        <taxon>Bacillota</taxon>
        <taxon>Bacilli</taxon>
        <taxon>Bacillales</taxon>
        <taxon>Anoxybacillaceae</taxon>
        <taxon>Parageobacillus</taxon>
    </lineage>
</organism>
<comment type="similarity">
    <text evidence="6 10 11">Belongs to the ribulose-phosphate 3-epimerase family.</text>
</comment>
<accession>A0ABC9VH43</accession>
<evidence type="ECO:0000256" key="6">
    <source>
        <dbReference type="ARBA" id="ARBA00009541"/>
    </source>
</evidence>
<comment type="cofactor">
    <cofactor evidence="3">
        <name>Co(2+)</name>
        <dbReference type="ChEBI" id="CHEBI:48828"/>
    </cofactor>
</comment>
<evidence type="ECO:0000256" key="8">
    <source>
        <dbReference type="ARBA" id="ARBA00022723"/>
    </source>
</evidence>
<feature type="binding site" evidence="10 14">
    <location>
        <begin position="141"/>
        <end position="144"/>
    </location>
    <ligand>
        <name>substrate</name>
    </ligand>
</feature>
<dbReference type="RefSeq" id="WP_043904074.1">
    <property type="nucleotide sequence ID" value="NZ_CM002692.1"/>
</dbReference>
<dbReference type="PROSITE" id="PS01086">
    <property type="entry name" value="RIBUL_P_3_EPIMER_2"/>
    <property type="match status" value="1"/>
</dbReference>
<dbReference type="GO" id="GO:0004750">
    <property type="term" value="F:D-ribulose-phosphate 3-epimerase activity"/>
    <property type="evidence" value="ECO:0007669"/>
    <property type="project" value="UniProtKB-UniRule"/>
</dbReference>
<dbReference type="InterPro" id="IPR026019">
    <property type="entry name" value="Ribul_P_3_epim"/>
</dbReference>
<dbReference type="GO" id="GO:0006098">
    <property type="term" value="P:pentose-phosphate shunt"/>
    <property type="evidence" value="ECO:0007669"/>
    <property type="project" value="UniProtKB-UniRule"/>
</dbReference>
<evidence type="ECO:0000256" key="1">
    <source>
        <dbReference type="ARBA" id="ARBA00001782"/>
    </source>
</evidence>
<evidence type="ECO:0000256" key="13">
    <source>
        <dbReference type="PIRSR" id="PIRSR001461-2"/>
    </source>
</evidence>
<feature type="binding site" evidence="10 13">
    <location>
        <position position="65"/>
    </location>
    <ligand>
        <name>a divalent metal cation</name>
        <dbReference type="ChEBI" id="CHEBI:60240"/>
    </ligand>
</feature>
<evidence type="ECO:0000256" key="12">
    <source>
        <dbReference type="PIRSR" id="PIRSR001461-1"/>
    </source>
</evidence>
<dbReference type="Gene3D" id="3.20.20.70">
    <property type="entry name" value="Aldolase class I"/>
    <property type="match status" value="1"/>
</dbReference>
<dbReference type="CDD" id="cd00429">
    <property type="entry name" value="RPE"/>
    <property type="match status" value="1"/>
</dbReference>
<comment type="cofactor">
    <cofactor evidence="10 13">
        <name>a divalent metal cation</name>
        <dbReference type="ChEBI" id="CHEBI:60240"/>
    </cofactor>
    <text evidence="10 13">Binds 1 divalent metal cation per subunit.</text>
</comment>
<keyword evidence="16" id="KW-1185">Reference proteome</keyword>
<keyword evidence="9 10" id="KW-0413">Isomerase</keyword>